<dbReference type="VEuPathDB" id="MicrosporidiaDB:VCUG_01534"/>
<dbReference type="InterPro" id="IPR036869">
    <property type="entry name" value="J_dom_sf"/>
</dbReference>
<dbReference type="OMA" id="KMHPDRP"/>
<dbReference type="OrthoDB" id="442087at2759"/>
<dbReference type="AlphaFoldDB" id="L2GUN0"/>
<evidence type="ECO:0000259" key="2">
    <source>
        <dbReference type="Pfam" id="PF23302"/>
    </source>
</evidence>
<dbReference type="RefSeq" id="XP_008074551.1">
    <property type="nucleotide sequence ID" value="XM_008076360.1"/>
</dbReference>
<evidence type="ECO:0000313" key="4">
    <source>
        <dbReference type="Proteomes" id="UP000011081"/>
    </source>
</evidence>
<dbReference type="Pfam" id="PF00226">
    <property type="entry name" value="DnaJ"/>
    <property type="match status" value="1"/>
</dbReference>
<dbReference type="Pfam" id="PF23302">
    <property type="entry name" value="HTH_DNAJC9"/>
    <property type="match status" value="1"/>
</dbReference>
<name>L2GUN0_VAVCU</name>
<accession>L2GUN0</accession>
<keyword evidence="4" id="KW-1185">Reference proteome</keyword>
<dbReference type="InterPro" id="IPR052594">
    <property type="entry name" value="J_domain-containing_protein"/>
</dbReference>
<dbReference type="PANTHER" id="PTHR44144:SF1">
    <property type="entry name" value="DNAJ HOMOLOG SUBFAMILY C MEMBER 9"/>
    <property type="match status" value="1"/>
</dbReference>
<feature type="domain" description="DNAJC9 HTH" evidence="2">
    <location>
        <begin position="69"/>
        <end position="136"/>
    </location>
</feature>
<dbReference type="HOGENOM" id="CLU_119137_0_0_1"/>
<dbReference type="Gene3D" id="1.10.287.110">
    <property type="entry name" value="DnaJ domain"/>
    <property type="match status" value="1"/>
</dbReference>
<proteinExistence type="predicted"/>
<gene>
    <name evidence="3" type="ORF">VCUG_01534</name>
</gene>
<evidence type="ECO:0000259" key="1">
    <source>
        <dbReference type="Pfam" id="PF00226"/>
    </source>
</evidence>
<dbReference type="SUPFAM" id="SSF46565">
    <property type="entry name" value="Chaperone J-domain"/>
    <property type="match status" value="1"/>
</dbReference>
<dbReference type="EMBL" id="GL877427">
    <property type="protein sequence ID" value="ELA47003.1"/>
    <property type="molecule type" value="Genomic_DNA"/>
</dbReference>
<dbReference type="InterPro" id="IPR001623">
    <property type="entry name" value="DnaJ_domain"/>
</dbReference>
<protein>
    <submittedName>
        <fullName evidence="3">Uncharacterized protein</fullName>
    </submittedName>
</protein>
<dbReference type="GO" id="GO:0005737">
    <property type="term" value="C:cytoplasm"/>
    <property type="evidence" value="ECO:0007669"/>
    <property type="project" value="TreeGrafter"/>
</dbReference>
<dbReference type="PANTHER" id="PTHR44144">
    <property type="entry name" value="DNAJ HOMOLOG SUBFAMILY C MEMBER 9"/>
    <property type="match status" value="1"/>
</dbReference>
<evidence type="ECO:0000313" key="3">
    <source>
        <dbReference type="EMBL" id="ELA47003.1"/>
    </source>
</evidence>
<dbReference type="Proteomes" id="UP000011081">
    <property type="component" value="Unassembled WGS sequence"/>
</dbReference>
<dbReference type="GO" id="GO:0005634">
    <property type="term" value="C:nucleus"/>
    <property type="evidence" value="ECO:0007669"/>
    <property type="project" value="TreeGrafter"/>
</dbReference>
<organism evidence="3 4">
    <name type="scientific">Vavraia culicis (isolate floridensis)</name>
    <name type="common">Microsporidian parasite</name>
    <dbReference type="NCBI Taxonomy" id="948595"/>
    <lineage>
        <taxon>Eukaryota</taxon>
        <taxon>Fungi</taxon>
        <taxon>Fungi incertae sedis</taxon>
        <taxon>Microsporidia</taxon>
        <taxon>Pleistophoridae</taxon>
        <taxon>Vavraia</taxon>
    </lineage>
</organism>
<feature type="domain" description="J" evidence="1">
    <location>
        <begin position="15"/>
        <end position="52"/>
    </location>
</feature>
<sequence length="186" mass="22594">MLEDDLKSLNLTLSTLHNLKKNYTALLLKYHPDRKTGNRQKFTEIFEAHKRLLKYAEIHKEIQNMENEYVGSEEERTDIIEYYTKFRGDIGRLLDHLVFGRYNDEDRIRQIIDEEIVNKRVKRYKLYGKRISEYRKKREKVSNKGLEHLQAEILARREQNWQGFIDNMEKKYNINKIEDKKEKKGK</sequence>
<dbReference type="GeneID" id="19879410"/>
<reference evidence="4" key="1">
    <citation type="submission" date="2011-03" db="EMBL/GenBank/DDBJ databases">
        <title>The genome sequence of Vavraia culicis strain floridensis.</title>
        <authorList>
            <consortium name="The Broad Institute Genome Sequencing Platform"/>
            <person name="Cuomo C."/>
            <person name="Becnel J."/>
            <person name="Sanscrainte N."/>
            <person name="Young S.K."/>
            <person name="Zeng Q."/>
            <person name="Gargeya S."/>
            <person name="Fitzgerald M."/>
            <person name="Haas B."/>
            <person name="Abouelleil A."/>
            <person name="Alvarado L."/>
            <person name="Arachchi H.M."/>
            <person name="Berlin A."/>
            <person name="Chapman S.B."/>
            <person name="Gearin G."/>
            <person name="Goldberg J."/>
            <person name="Griggs A."/>
            <person name="Gujja S."/>
            <person name="Hansen M."/>
            <person name="Heiman D."/>
            <person name="Howarth C."/>
            <person name="Larimer J."/>
            <person name="Lui A."/>
            <person name="MacDonald P.J.P."/>
            <person name="McCowen C."/>
            <person name="Montmayeur A."/>
            <person name="Murphy C."/>
            <person name="Neiman D."/>
            <person name="Pearson M."/>
            <person name="Priest M."/>
            <person name="Roberts A."/>
            <person name="Saif S."/>
            <person name="Shea T."/>
            <person name="Sisk P."/>
            <person name="Stolte C."/>
            <person name="Sykes S."/>
            <person name="Wortman J."/>
            <person name="Nusbaum C."/>
            <person name="Birren B."/>
        </authorList>
    </citation>
    <scope>NUCLEOTIDE SEQUENCE [LARGE SCALE GENOMIC DNA]</scope>
    <source>
        <strain evidence="4">floridensis</strain>
    </source>
</reference>
<dbReference type="InParanoid" id="L2GUN0"/>
<dbReference type="InterPro" id="IPR056453">
    <property type="entry name" value="HTH_DNAJC9"/>
</dbReference>
<dbReference type="FunCoup" id="L2GUN0">
    <property type="interactions" value="252"/>
</dbReference>
<dbReference type="GO" id="GO:0031072">
    <property type="term" value="F:heat shock protein binding"/>
    <property type="evidence" value="ECO:0007669"/>
    <property type="project" value="TreeGrafter"/>
</dbReference>
<dbReference type="STRING" id="948595.L2GUN0"/>